<protein>
    <submittedName>
        <fullName evidence="1">Uncharacterized protein</fullName>
    </submittedName>
</protein>
<gene>
    <name evidence="1" type="ORF">UK15_07735</name>
</gene>
<sequence>MARLGPVPGFPRWTGVTATLGYPTQHRVTHHADGRTSIEVPVRVRLTRRARWWARWRMLTGRWPHDVAAHG</sequence>
<organism evidence="1 2">
    <name type="scientific">Streptomyces variegatus</name>
    <dbReference type="NCBI Taxonomy" id="284040"/>
    <lineage>
        <taxon>Bacteria</taxon>
        <taxon>Bacillati</taxon>
        <taxon>Actinomycetota</taxon>
        <taxon>Actinomycetes</taxon>
        <taxon>Kitasatosporales</taxon>
        <taxon>Streptomycetaceae</taxon>
        <taxon>Streptomyces</taxon>
    </lineage>
</organism>
<proteinExistence type="predicted"/>
<dbReference type="Proteomes" id="UP000034786">
    <property type="component" value="Unassembled WGS sequence"/>
</dbReference>
<dbReference type="STRING" id="284040.UK15_07735"/>
<accession>A0A0M2GXI9</accession>
<name>A0A0M2GXI9_9ACTN</name>
<comment type="caution">
    <text evidence="1">The sequence shown here is derived from an EMBL/GenBank/DDBJ whole genome shotgun (WGS) entry which is preliminary data.</text>
</comment>
<evidence type="ECO:0000313" key="2">
    <source>
        <dbReference type="Proteomes" id="UP000034786"/>
    </source>
</evidence>
<dbReference type="RefSeq" id="WP_031137626.1">
    <property type="nucleotide sequence ID" value="NZ_JYJH01000004.1"/>
</dbReference>
<dbReference type="AlphaFoldDB" id="A0A0M2GXI9"/>
<dbReference type="PATRIC" id="fig|284040.3.peg.4834"/>
<dbReference type="EMBL" id="JYJH01000004">
    <property type="protein sequence ID" value="KJK40234.1"/>
    <property type="molecule type" value="Genomic_DNA"/>
</dbReference>
<reference evidence="2" key="1">
    <citation type="submission" date="2015-02" db="EMBL/GenBank/DDBJ databases">
        <authorList>
            <person name="Ju K.-S."/>
            <person name="Doroghazi J.R."/>
            <person name="Metcalf W."/>
        </authorList>
    </citation>
    <scope>NUCLEOTIDE SEQUENCE [LARGE SCALE GENOMIC DNA]</scope>
    <source>
        <strain evidence="2">NRRL B-16380</strain>
    </source>
</reference>
<keyword evidence="2" id="KW-1185">Reference proteome</keyword>
<evidence type="ECO:0000313" key="1">
    <source>
        <dbReference type="EMBL" id="KJK40234.1"/>
    </source>
</evidence>